<accession>R2R5X0</accession>
<feature type="domain" description="EamA" evidence="8">
    <location>
        <begin position="164"/>
        <end position="298"/>
    </location>
</feature>
<evidence type="ECO:0000256" key="3">
    <source>
        <dbReference type="ARBA" id="ARBA00022475"/>
    </source>
</evidence>
<protein>
    <recommendedName>
        <fullName evidence="8">EamA domain-containing protein</fullName>
    </recommendedName>
</protein>
<dbReference type="GO" id="GO:0005886">
    <property type="term" value="C:plasma membrane"/>
    <property type="evidence" value="ECO:0007669"/>
    <property type="project" value="UniProtKB-SubCell"/>
</dbReference>
<evidence type="ECO:0000256" key="1">
    <source>
        <dbReference type="ARBA" id="ARBA00004651"/>
    </source>
</evidence>
<dbReference type="eggNOG" id="COG0697">
    <property type="taxonomic scope" value="Bacteria"/>
</dbReference>
<feature type="transmembrane region" description="Helical" evidence="7">
    <location>
        <begin position="255"/>
        <end position="274"/>
    </location>
</feature>
<dbReference type="SUPFAM" id="SSF103481">
    <property type="entry name" value="Multidrug resistance efflux transporter EmrE"/>
    <property type="match status" value="2"/>
</dbReference>
<dbReference type="InterPro" id="IPR037185">
    <property type="entry name" value="EmrE-like"/>
</dbReference>
<reference evidence="9 11" key="1">
    <citation type="submission" date="2013-02" db="EMBL/GenBank/DDBJ databases">
        <title>The Genome Sequence of Enterococcus malodoratus ATCC_43197.</title>
        <authorList>
            <consortium name="The Broad Institute Genome Sequencing Platform"/>
            <consortium name="The Broad Institute Genome Sequencing Center for Infectious Disease"/>
            <person name="Earl A.M."/>
            <person name="Gilmore M.S."/>
            <person name="Lebreton F."/>
            <person name="Walker B."/>
            <person name="Young S.K."/>
            <person name="Zeng Q."/>
            <person name="Gargeya S."/>
            <person name="Fitzgerald M."/>
            <person name="Haas B."/>
            <person name="Abouelleil A."/>
            <person name="Alvarado L."/>
            <person name="Arachchi H.M."/>
            <person name="Berlin A.M."/>
            <person name="Chapman S.B."/>
            <person name="Dewar J."/>
            <person name="Goldberg J."/>
            <person name="Griggs A."/>
            <person name="Gujja S."/>
            <person name="Hansen M."/>
            <person name="Howarth C."/>
            <person name="Imamovic A."/>
            <person name="Larimer J."/>
            <person name="McCowan C."/>
            <person name="Murphy C."/>
            <person name="Neiman D."/>
            <person name="Pearson M."/>
            <person name="Priest M."/>
            <person name="Roberts A."/>
            <person name="Saif S."/>
            <person name="Shea T."/>
            <person name="Sisk P."/>
            <person name="Sykes S."/>
            <person name="Wortman J."/>
            <person name="Nusbaum C."/>
            <person name="Birren B."/>
        </authorList>
    </citation>
    <scope>NUCLEOTIDE SEQUENCE [LARGE SCALE GENOMIC DNA]</scope>
    <source>
        <strain evidence="9 11">ATCC 43197</strain>
    </source>
</reference>
<comment type="similarity">
    <text evidence="2">Belongs to the EamA transporter family.</text>
</comment>
<evidence type="ECO:0000256" key="6">
    <source>
        <dbReference type="ARBA" id="ARBA00023136"/>
    </source>
</evidence>
<evidence type="ECO:0000313" key="11">
    <source>
        <dbReference type="Proteomes" id="UP000013783"/>
    </source>
</evidence>
<evidence type="ECO:0000256" key="4">
    <source>
        <dbReference type="ARBA" id="ARBA00022692"/>
    </source>
</evidence>
<keyword evidence="6 7" id="KW-0472">Membrane</keyword>
<evidence type="ECO:0000256" key="5">
    <source>
        <dbReference type="ARBA" id="ARBA00022989"/>
    </source>
</evidence>
<dbReference type="EMBL" id="ASWA01000003">
    <property type="protein sequence ID" value="EOT67464.1"/>
    <property type="molecule type" value="Genomic_DNA"/>
</dbReference>
<feature type="transmembrane region" description="Helical" evidence="7">
    <location>
        <begin position="78"/>
        <end position="98"/>
    </location>
</feature>
<evidence type="ECO:0000256" key="7">
    <source>
        <dbReference type="SAM" id="Phobius"/>
    </source>
</evidence>
<proteinExistence type="inferred from homology"/>
<evidence type="ECO:0000313" key="9">
    <source>
        <dbReference type="EMBL" id="EOH76016.1"/>
    </source>
</evidence>
<keyword evidence="4 7" id="KW-0812">Transmembrane</keyword>
<evidence type="ECO:0000313" key="10">
    <source>
        <dbReference type="EMBL" id="EOT67464.1"/>
    </source>
</evidence>
<dbReference type="Proteomes" id="UP000014148">
    <property type="component" value="Unassembled WGS sequence"/>
</dbReference>
<dbReference type="AlphaFoldDB" id="R2R5X0"/>
<dbReference type="PANTHER" id="PTHR32322:SF18">
    <property type="entry name" value="S-ADENOSYLMETHIONINE_S-ADENOSYLHOMOCYSTEINE TRANSPORTER"/>
    <property type="match status" value="1"/>
</dbReference>
<feature type="transmembrane region" description="Helical" evidence="7">
    <location>
        <begin position="49"/>
        <end position="66"/>
    </location>
</feature>
<keyword evidence="3" id="KW-1003">Cell membrane</keyword>
<dbReference type="PATRIC" id="fig|1158601.3.peg.2603"/>
<dbReference type="STRING" id="71451.RV07_GL002594"/>
<dbReference type="EMBL" id="AJAK01000018">
    <property type="protein sequence ID" value="EOH76016.1"/>
    <property type="molecule type" value="Genomic_DNA"/>
</dbReference>
<organism evidence="9 11">
    <name type="scientific">Enterococcus malodoratus ATCC 43197</name>
    <dbReference type="NCBI Taxonomy" id="1158601"/>
    <lineage>
        <taxon>Bacteria</taxon>
        <taxon>Bacillati</taxon>
        <taxon>Bacillota</taxon>
        <taxon>Bacilli</taxon>
        <taxon>Lactobacillales</taxon>
        <taxon>Enterococcaceae</taxon>
        <taxon>Enterococcus</taxon>
    </lineage>
</organism>
<dbReference type="OrthoDB" id="3190463at2"/>
<evidence type="ECO:0000256" key="2">
    <source>
        <dbReference type="ARBA" id="ARBA00007362"/>
    </source>
</evidence>
<evidence type="ECO:0000259" key="8">
    <source>
        <dbReference type="Pfam" id="PF00892"/>
    </source>
</evidence>
<comment type="caution">
    <text evidence="9">The sequence shown here is derived from an EMBL/GenBank/DDBJ whole genome shotgun (WGS) entry which is preliminary data.</text>
</comment>
<dbReference type="Pfam" id="PF00892">
    <property type="entry name" value="EamA"/>
    <property type="match status" value="2"/>
</dbReference>
<name>R2R5X0_9ENTE</name>
<feature type="transmembrane region" description="Helical" evidence="7">
    <location>
        <begin position="193"/>
        <end position="214"/>
    </location>
</feature>
<dbReference type="Proteomes" id="UP000013783">
    <property type="component" value="Unassembled WGS sequence"/>
</dbReference>
<feature type="transmembrane region" description="Helical" evidence="7">
    <location>
        <begin position="139"/>
        <end position="157"/>
    </location>
</feature>
<reference evidence="10 12" key="2">
    <citation type="submission" date="2013-03" db="EMBL/GenBank/DDBJ databases">
        <title>The Genome Sequence of Enterococcus malodoratus ATCC_43197 (PacBio/Illumina hybrid assembly).</title>
        <authorList>
            <consortium name="The Broad Institute Genomics Platform"/>
            <consortium name="The Broad Institute Genome Sequencing Center for Infectious Disease"/>
            <person name="Earl A."/>
            <person name="Russ C."/>
            <person name="Gilmore M."/>
            <person name="Surin D."/>
            <person name="Walker B."/>
            <person name="Young S."/>
            <person name="Zeng Q."/>
            <person name="Gargeya S."/>
            <person name="Fitzgerald M."/>
            <person name="Haas B."/>
            <person name="Abouelleil A."/>
            <person name="Allen A.W."/>
            <person name="Alvarado L."/>
            <person name="Arachchi H.M."/>
            <person name="Berlin A.M."/>
            <person name="Chapman S.B."/>
            <person name="Gainer-Dewar J."/>
            <person name="Goldberg J."/>
            <person name="Griggs A."/>
            <person name="Gujja S."/>
            <person name="Hansen M."/>
            <person name="Howarth C."/>
            <person name="Imamovic A."/>
            <person name="Ireland A."/>
            <person name="Larimer J."/>
            <person name="McCowan C."/>
            <person name="Murphy C."/>
            <person name="Pearson M."/>
            <person name="Poon T.W."/>
            <person name="Priest M."/>
            <person name="Roberts A."/>
            <person name="Saif S."/>
            <person name="Shea T."/>
            <person name="Sisk P."/>
            <person name="Sykes S."/>
            <person name="Wortman J."/>
            <person name="Nusbaum C."/>
            <person name="Birren B."/>
        </authorList>
    </citation>
    <scope>NUCLEOTIDE SEQUENCE [LARGE SCALE GENOMIC DNA]</scope>
    <source>
        <strain evidence="10 12">ATCC 43197</strain>
    </source>
</reference>
<evidence type="ECO:0000313" key="12">
    <source>
        <dbReference type="Proteomes" id="UP000014148"/>
    </source>
</evidence>
<dbReference type="InterPro" id="IPR050638">
    <property type="entry name" value="AA-Vitamin_Transporters"/>
</dbReference>
<dbReference type="PANTHER" id="PTHR32322">
    <property type="entry name" value="INNER MEMBRANE TRANSPORTER"/>
    <property type="match status" value="1"/>
</dbReference>
<feature type="transmembrane region" description="Helical" evidence="7">
    <location>
        <begin position="226"/>
        <end position="246"/>
    </location>
</feature>
<feature type="transmembrane region" description="Helical" evidence="7">
    <location>
        <begin position="110"/>
        <end position="127"/>
    </location>
</feature>
<sequence>MNKTLQKTSTVTILALICCGLWGSAFPFVKVSYEWFHIQGIPSQILFAGYRFFLSGVLTFIIGCLIEKRLLTIKRTSIPAVFGQGLLQTTIQYAFFYIGLAHTTGTKSSVIDASSSFISIIATHFWIKSERMTWTKTIGCTLGFLGVIVINLTPGSWENSFQFKGEGLLCITAIAYGLSTVTSKILTDREPPVAITAYQLLFGGGTLIVIGWLMKGSVGSFDTKGLILFAYLVFLSAAGFGIWTLLLKYNPVEKVAIFGFTIPVFGVALSALLLNEVLFSMRNLLSLLLVSAGILIVNRNQKEREKTGERLSRKEHPLGR</sequence>
<gene>
    <name evidence="10" type="ORF">I585_02985</name>
    <name evidence="9" type="ORF">UAI_02646</name>
</gene>
<keyword evidence="5 7" id="KW-1133">Transmembrane helix</keyword>
<comment type="subcellular location">
    <subcellularLocation>
        <location evidence="1">Cell membrane</location>
        <topology evidence="1">Multi-pass membrane protein</topology>
    </subcellularLocation>
</comment>
<feature type="domain" description="EamA" evidence="8">
    <location>
        <begin position="13"/>
        <end position="151"/>
    </location>
</feature>
<keyword evidence="12" id="KW-1185">Reference proteome</keyword>
<dbReference type="InterPro" id="IPR000620">
    <property type="entry name" value="EamA_dom"/>
</dbReference>
<dbReference type="RefSeq" id="WP_010741448.1">
    <property type="nucleotide sequence ID" value="NZ_KB946251.1"/>
</dbReference>